<evidence type="ECO:0000313" key="2">
    <source>
        <dbReference type="Proteomes" id="UP000030700"/>
    </source>
</evidence>
<gene>
    <name evidence="1" type="ORF">U14_01837</name>
</gene>
<keyword evidence="2" id="KW-1185">Reference proteome</keyword>
<evidence type="ECO:0000313" key="1">
    <source>
        <dbReference type="EMBL" id="GAK50604.1"/>
    </source>
</evidence>
<dbReference type="STRING" id="1499966.U14_01837"/>
<protein>
    <submittedName>
        <fullName evidence="1">Uncharacterized protein</fullName>
    </submittedName>
</protein>
<dbReference type="Proteomes" id="UP000030700">
    <property type="component" value="Unassembled WGS sequence"/>
</dbReference>
<dbReference type="EMBL" id="DF820456">
    <property type="protein sequence ID" value="GAK50604.1"/>
    <property type="molecule type" value="Genomic_DNA"/>
</dbReference>
<dbReference type="AlphaFoldDB" id="A0A0S6VXH8"/>
<sequence>MNITSACCYHYLFSHIPNNTETEARRVGAEIAAPLIEAHHLTQPGPPFDNNLRGISILSRKNQGRTYLIQFLAHDTLITEMIFNQASQDERDAMRYWQETTHSPFPVRPDHIGQTTVLLGETDDDPVITARRIASECLRETLPDTPLFSQFDWGTLFYVSNSKQFVLLVTDRNLAVNGDHFLVETFARLELFRQKLVLEQTQVDAFKENYAQQSSAAQKILHHLKTEWQRERRSRIVVKEDVVAFNKTISRLRGILHGMKMAVLTIDINRRNLQNERRQLQHPLRQDTLLAAWLQQHNHRYRQIKYDWSYCRYALALLRADADQLRSDIELFPVKLWERELEELYSYYDRLKKSNVSESMLSLFEELFQNGTSGDIIRRVRKINETIIRELYYSLDAQDAKQRGPGIGKMLNICYNHMPKLFPDAVYHSLNHVRILGNYGVHGLNYWERQSKEILSSLATVMEWYVHKNGL</sequence>
<proteinExistence type="predicted"/>
<accession>A0A0S6VXH8</accession>
<reference evidence="1 2" key="1">
    <citation type="journal article" date="2015" name="PeerJ">
        <title>First genomic representation of candidate bacterial phylum KSB3 points to enhanced environmental sensing as a trigger of wastewater bulking.</title>
        <authorList>
            <person name="Sekiguchi Y."/>
            <person name="Ohashi A."/>
            <person name="Parks D.H."/>
            <person name="Yamauchi T."/>
            <person name="Tyson G.W."/>
            <person name="Hugenholtz P."/>
        </authorList>
    </citation>
    <scope>NUCLEOTIDE SEQUENCE [LARGE SCALE GENOMIC DNA]</scope>
</reference>
<dbReference type="HOGENOM" id="CLU_579593_0_0_0"/>
<organism evidence="1 2">
    <name type="scientific">Candidatus Moduliflexus flocculans</name>
    <dbReference type="NCBI Taxonomy" id="1499966"/>
    <lineage>
        <taxon>Bacteria</taxon>
        <taxon>Candidatus Moduliflexota</taxon>
        <taxon>Candidatus Moduliflexia</taxon>
        <taxon>Candidatus Moduliflexales</taxon>
        <taxon>Candidatus Moduliflexaceae</taxon>
    </lineage>
</organism>
<name>A0A0S6VXH8_9BACT</name>